<keyword evidence="2" id="KW-1185">Reference proteome</keyword>
<dbReference type="HOGENOM" id="CLU_3243152_0_0_1"/>
<dbReference type="InParanoid" id="K4APE4"/>
<dbReference type="EMBL" id="AGNK02005378">
    <property type="status" value="NOT_ANNOTATED_CDS"/>
    <property type="molecule type" value="Genomic_DNA"/>
</dbReference>
<protein>
    <submittedName>
        <fullName evidence="1">Uncharacterized protein</fullName>
    </submittedName>
</protein>
<reference evidence="1" key="2">
    <citation type="submission" date="2018-08" db="UniProtKB">
        <authorList>
            <consortium name="EnsemblPlants"/>
        </authorList>
    </citation>
    <scope>IDENTIFICATION</scope>
    <source>
        <strain evidence="1">Yugu1</strain>
    </source>
</reference>
<evidence type="ECO:0000313" key="1">
    <source>
        <dbReference type="EnsemblPlants" id="KQK87277"/>
    </source>
</evidence>
<sequence>MGWDRCYYDWEIHIPLGVCVAAAPAPAAAACMPLAATCHVRQE</sequence>
<organism evidence="1 2">
    <name type="scientific">Setaria italica</name>
    <name type="common">Foxtail millet</name>
    <name type="synonym">Panicum italicum</name>
    <dbReference type="NCBI Taxonomy" id="4555"/>
    <lineage>
        <taxon>Eukaryota</taxon>
        <taxon>Viridiplantae</taxon>
        <taxon>Streptophyta</taxon>
        <taxon>Embryophyta</taxon>
        <taxon>Tracheophyta</taxon>
        <taxon>Spermatophyta</taxon>
        <taxon>Magnoliopsida</taxon>
        <taxon>Liliopsida</taxon>
        <taxon>Poales</taxon>
        <taxon>Poaceae</taxon>
        <taxon>PACMAD clade</taxon>
        <taxon>Panicoideae</taxon>
        <taxon>Panicodae</taxon>
        <taxon>Paniceae</taxon>
        <taxon>Cenchrinae</taxon>
        <taxon>Setaria</taxon>
    </lineage>
</organism>
<name>K4APE4_SETIT</name>
<accession>K4APE4</accession>
<evidence type="ECO:0000313" key="2">
    <source>
        <dbReference type="Proteomes" id="UP000004995"/>
    </source>
</evidence>
<dbReference type="PROSITE" id="PS51257">
    <property type="entry name" value="PROKAR_LIPOPROTEIN"/>
    <property type="match status" value="1"/>
</dbReference>
<proteinExistence type="predicted"/>
<dbReference type="Proteomes" id="UP000004995">
    <property type="component" value="Unassembled WGS sequence"/>
</dbReference>
<dbReference type="AlphaFoldDB" id="K4APE4"/>
<dbReference type="EnsemblPlants" id="KQK87277">
    <property type="protein sequence ID" value="KQK87277"/>
    <property type="gene ID" value="SETIT_040792mg"/>
</dbReference>
<reference evidence="2" key="1">
    <citation type="journal article" date="2012" name="Nat. Biotechnol.">
        <title>Reference genome sequence of the model plant Setaria.</title>
        <authorList>
            <person name="Bennetzen J.L."/>
            <person name="Schmutz J."/>
            <person name="Wang H."/>
            <person name="Percifield R."/>
            <person name="Hawkins J."/>
            <person name="Pontaroli A.C."/>
            <person name="Estep M."/>
            <person name="Feng L."/>
            <person name="Vaughn J.N."/>
            <person name="Grimwood J."/>
            <person name="Jenkins J."/>
            <person name="Barry K."/>
            <person name="Lindquist E."/>
            <person name="Hellsten U."/>
            <person name="Deshpande S."/>
            <person name="Wang X."/>
            <person name="Wu X."/>
            <person name="Mitros T."/>
            <person name="Triplett J."/>
            <person name="Yang X."/>
            <person name="Ye C.Y."/>
            <person name="Mauro-Herrera M."/>
            <person name="Wang L."/>
            <person name="Li P."/>
            <person name="Sharma M."/>
            <person name="Sharma R."/>
            <person name="Ronald P.C."/>
            <person name="Panaud O."/>
            <person name="Kellogg E.A."/>
            <person name="Brutnell T.P."/>
            <person name="Doust A.N."/>
            <person name="Tuskan G.A."/>
            <person name="Rokhsar D."/>
            <person name="Devos K.M."/>
        </authorList>
    </citation>
    <scope>NUCLEOTIDE SEQUENCE [LARGE SCALE GENOMIC DNA]</scope>
    <source>
        <strain evidence="2">cv. Yugu1</strain>
    </source>
</reference>
<dbReference type="Gramene" id="KQK87277">
    <property type="protein sequence ID" value="KQK87277"/>
    <property type="gene ID" value="SETIT_040792mg"/>
</dbReference>